<dbReference type="Proteomes" id="UP000765509">
    <property type="component" value="Unassembled WGS sequence"/>
</dbReference>
<evidence type="ECO:0000256" key="6">
    <source>
        <dbReference type="ARBA" id="ARBA00022918"/>
    </source>
</evidence>
<dbReference type="CDD" id="cd09274">
    <property type="entry name" value="RNase_HI_RT_Ty3"/>
    <property type="match status" value="1"/>
</dbReference>
<dbReference type="GO" id="GO:0003964">
    <property type="term" value="F:RNA-directed DNA polymerase activity"/>
    <property type="evidence" value="ECO:0007669"/>
    <property type="project" value="UniProtKB-KW"/>
</dbReference>
<dbReference type="InterPro" id="IPR043502">
    <property type="entry name" value="DNA/RNA_pol_sf"/>
</dbReference>
<dbReference type="GO" id="GO:0003676">
    <property type="term" value="F:nucleic acid binding"/>
    <property type="evidence" value="ECO:0007669"/>
    <property type="project" value="InterPro"/>
</dbReference>
<accession>A0A9Q3PAA7</accession>
<dbReference type="Gene3D" id="1.10.340.70">
    <property type="match status" value="1"/>
</dbReference>
<evidence type="ECO:0000256" key="4">
    <source>
        <dbReference type="ARBA" id="ARBA00022759"/>
    </source>
</evidence>
<dbReference type="PANTHER" id="PTHR37984">
    <property type="entry name" value="PROTEIN CBG26694"/>
    <property type="match status" value="1"/>
</dbReference>
<dbReference type="GO" id="GO:0016787">
    <property type="term" value="F:hydrolase activity"/>
    <property type="evidence" value="ECO:0007669"/>
    <property type="project" value="UniProtKB-KW"/>
</dbReference>
<organism evidence="9 10">
    <name type="scientific">Austropuccinia psidii MF-1</name>
    <dbReference type="NCBI Taxonomy" id="1389203"/>
    <lineage>
        <taxon>Eukaryota</taxon>
        <taxon>Fungi</taxon>
        <taxon>Dikarya</taxon>
        <taxon>Basidiomycota</taxon>
        <taxon>Pucciniomycotina</taxon>
        <taxon>Pucciniomycetes</taxon>
        <taxon>Pucciniales</taxon>
        <taxon>Sphaerophragmiaceae</taxon>
        <taxon>Austropuccinia</taxon>
    </lineage>
</organism>
<dbReference type="Pfam" id="PF17921">
    <property type="entry name" value="Integrase_H2C2"/>
    <property type="match status" value="1"/>
</dbReference>
<dbReference type="SUPFAM" id="SSF53098">
    <property type="entry name" value="Ribonuclease H-like"/>
    <property type="match status" value="1"/>
</dbReference>
<dbReference type="OrthoDB" id="3245961at2759"/>
<keyword evidence="3" id="KW-0540">Nuclease</keyword>
<dbReference type="Pfam" id="PF17917">
    <property type="entry name" value="RT_RNaseH"/>
    <property type="match status" value="1"/>
</dbReference>
<dbReference type="AlphaFoldDB" id="A0A9Q3PAA7"/>
<evidence type="ECO:0008006" key="11">
    <source>
        <dbReference type="Google" id="ProtNLM"/>
    </source>
</evidence>
<sequence length="360" mass="41231">MPDWNIPFKLYIDACGDGLGAALHQVQIIDDKPTEGPVCFISRQIKPTEARYGASQMECLCLVWALEKLHYYLDGSVFEVITDCNAVKSLLNMKTPNRHMLRWQIAIQEYRGKMTIVHKAGNIQKDTDVLSTWELANTPDKPAYVPLEAEPQIPIEGINITDIGTEFFEEVRESYKQDNNCHILTSLLDKDCKDQSLVNALDEVWKIDCLSIPFFMNGMIKSTLDTCQRTEHLRKVKNCAWWPSLRKETIEYCQSCDRCQKANRSTGKKFGLMIHIQGPKSPWESVHMDWVTALPQSGDKRYNACLVIVDRYSKTPIFLPCHKDDTAMDTALLLWSRVISHTRLFKNIISDRDPKLTSAL</sequence>
<keyword evidence="4" id="KW-0255">Endonuclease</keyword>
<evidence type="ECO:0000313" key="10">
    <source>
        <dbReference type="Proteomes" id="UP000765509"/>
    </source>
</evidence>
<comment type="caution">
    <text evidence="9">The sequence shown here is derived from an EMBL/GenBank/DDBJ whole genome shotgun (WGS) entry which is preliminary data.</text>
</comment>
<dbReference type="InterPro" id="IPR041373">
    <property type="entry name" value="RT_RNaseH"/>
</dbReference>
<dbReference type="PANTHER" id="PTHR37984:SF5">
    <property type="entry name" value="PROTEIN NYNRIN-LIKE"/>
    <property type="match status" value="1"/>
</dbReference>
<feature type="domain" description="Reverse transcriptase RNase H-like" evidence="7">
    <location>
        <begin position="4"/>
        <end position="110"/>
    </location>
</feature>
<evidence type="ECO:0000313" key="9">
    <source>
        <dbReference type="EMBL" id="MBW0553925.1"/>
    </source>
</evidence>
<evidence type="ECO:0000256" key="5">
    <source>
        <dbReference type="ARBA" id="ARBA00022801"/>
    </source>
</evidence>
<keyword evidence="1" id="KW-0808">Transferase</keyword>
<dbReference type="InterPro" id="IPR012337">
    <property type="entry name" value="RNaseH-like_sf"/>
</dbReference>
<dbReference type="EMBL" id="AVOT02060442">
    <property type="protein sequence ID" value="MBW0553925.1"/>
    <property type="molecule type" value="Genomic_DNA"/>
</dbReference>
<evidence type="ECO:0000259" key="7">
    <source>
        <dbReference type="Pfam" id="PF17917"/>
    </source>
</evidence>
<evidence type="ECO:0000256" key="1">
    <source>
        <dbReference type="ARBA" id="ARBA00022679"/>
    </source>
</evidence>
<keyword evidence="10" id="KW-1185">Reference proteome</keyword>
<dbReference type="Gene3D" id="3.30.420.10">
    <property type="entry name" value="Ribonuclease H-like superfamily/Ribonuclease H"/>
    <property type="match status" value="1"/>
</dbReference>
<gene>
    <name evidence="9" type="ORF">O181_093640</name>
</gene>
<keyword evidence="2" id="KW-0548">Nucleotidyltransferase</keyword>
<dbReference type="InterPro" id="IPR050951">
    <property type="entry name" value="Retrovirus_Pol_polyprotein"/>
</dbReference>
<keyword evidence="6" id="KW-0695">RNA-directed DNA polymerase</keyword>
<protein>
    <recommendedName>
        <fullName evidence="11">Integrase catalytic domain-containing protein</fullName>
    </recommendedName>
</protein>
<name>A0A9Q3PAA7_9BASI</name>
<dbReference type="GO" id="GO:0004519">
    <property type="term" value="F:endonuclease activity"/>
    <property type="evidence" value="ECO:0007669"/>
    <property type="project" value="UniProtKB-KW"/>
</dbReference>
<proteinExistence type="predicted"/>
<evidence type="ECO:0000256" key="3">
    <source>
        <dbReference type="ARBA" id="ARBA00022722"/>
    </source>
</evidence>
<evidence type="ECO:0000259" key="8">
    <source>
        <dbReference type="Pfam" id="PF17921"/>
    </source>
</evidence>
<dbReference type="InterPro" id="IPR036397">
    <property type="entry name" value="RNaseH_sf"/>
</dbReference>
<evidence type="ECO:0000256" key="2">
    <source>
        <dbReference type="ARBA" id="ARBA00022695"/>
    </source>
</evidence>
<keyword evidence="5" id="KW-0378">Hydrolase</keyword>
<dbReference type="InterPro" id="IPR041588">
    <property type="entry name" value="Integrase_H2C2"/>
</dbReference>
<dbReference type="SUPFAM" id="SSF56672">
    <property type="entry name" value="DNA/RNA polymerases"/>
    <property type="match status" value="1"/>
</dbReference>
<feature type="domain" description="Integrase zinc-binding" evidence="8">
    <location>
        <begin position="232"/>
        <end position="264"/>
    </location>
</feature>
<reference evidence="9" key="1">
    <citation type="submission" date="2021-03" db="EMBL/GenBank/DDBJ databases">
        <title>Draft genome sequence of rust myrtle Austropuccinia psidii MF-1, a brazilian biotype.</title>
        <authorList>
            <person name="Quecine M.C."/>
            <person name="Pachon D.M.R."/>
            <person name="Bonatelli M.L."/>
            <person name="Correr F.H."/>
            <person name="Franceschini L.M."/>
            <person name="Leite T.F."/>
            <person name="Margarido G.R.A."/>
            <person name="Almeida C.A."/>
            <person name="Ferrarezi J.A."/>
            <person name="Labate C.A."/>
        </authorList>
    </citation>
    <scope>NUCLEOTIDE SEQUENCE</scope>
    <source>
        <strain evidence="9">MF-1</strain>
    </source>
</reference>